<protein>
    <submittedName>
        <fullName evidence="6">ABC-2 type transport system ATP-binding protein</fullName>
    </submittedName>
</protein>
<dbReference type="RefSeq" id="WP_073340056.1">
    <property type="nucleotide sequence ID" value="NZ_FQXM01000026.1"/>
</dbReference>
<keyword evidence="2" id="KW-0813">Transport</keyword>
<dbReference type="Proteomes" id="UP000184447">
    <property type="component" value="Unassembled WGS sequence"/>
</dbReference>
<dbReference type="InterPro" id="IPR025302">
    <property type="entry name" value="DrrA1/2-like_C"/>
</dbReference>
<keyword evidence="4 6" id="KW-0067">ATP-binding</keyword>
<dbReference type="PANTHER" id="PTHR43335">
    <property type="entry name" value="ABC TRANSPORTER, ATP-BINDING PROTEIN"/>
    <property type="match status" value="1"/>
</dbReference>
<evidence type="ECO:0000259" key="5">
    <source>
        <dbReference type="PROSITE" id="PS50893"/>
    </source>
</evidence>
<dbReference type="AlphaFoldDB" id="A0A1M5XBQ8"/>
<dbReference type="GO" id="GO:0005524">
    <property type="term" value="F:ATP binding"/>
    <property type="evidence" value="ECO:0007669"/>
    <property type="project" value="UniProtKB-KW"/>
</dbReference>
<dbReference type="PROSITE" id="PS50893">
    <property type="entry name" value="ABC_TRANSPORTER_2"/>
    <property type="match status" value="1"/>
</dbReference>
<gene>
    <name evidence="6" type="ORF">SAMN02745207_03513</name>
</gene>
<evidence type="ECO:0000256" key="3">
    <source>
        <dbReference type="ARBA" id="ARBA00022741"/>
    </source>
</evidence>
<dbReference type="GO" id="GO:0016887">
    <property type="term" value="F:ATP hydrolysis activity"/>
    <property type="evidence" value="ECO:0007669"/>
    <property type="project" value="InterPro"/>
</dbReference>
<evidence type="ECO:0000256" key="1">
    <source>
        <dbReference type="ARBA" id="ARBA00005417"/>
    </source>
</evidence>
<dbReference type="CDD" id="cd03230">
    <property type="entry name" value="ABC_DR_subfamily_A"/>
    <property type="match status" value="1"/>
</dbReference>
<dbReference type="Pfam" id="PF13732">
    <property type="entry name" value="DrrA1-3_C"/>
    <property type="match status" value="1"/>
</dbReference>
<reference evidence="6 7" key="1">
    <citation type="submission" date="2016-11" db="EMBL/GenBank/DDBJ databases">
        <authorList>
            <person name="Jaros S."/>
            <person name="Januszkiewicz K."/>
            <person name="Wedrychowicz H."/>
        </authorList>
    </citation>
    <scope>NUCLEOTIDE SEQUENCE [LARGE SCALE GENOMIC DNA]</scope>
    <source>
        <strain evidence="6 7">DSM 8605</strain>
    </source>
</reference>
<dbReference type="Gene3D" id="3.40.50.300">
    <property type="entry name" value="P-loop containing nucleotide triphosphate hydrolases"/>
    <property type="match status" value="1"/>
</dbReference>
<dbReference type="InterPro" id="IPR027417">
    <property type="entry name" value="P-loop_NTPase"/>
</dbReference>
<dbReference type="SUPFAM" id="SSF52540">
    <property type="entry name" value="P-loop containing nucleoside triphosphate hydrolases"/>
    <property type="match status" value="1"/>
</dbReference>
<dbReference type="EMBL" id="FQXM01000026">
    <property type="protein sequence ID" value="SHH96944.1"/>
    <property type="molecule type" value="Genomic_DNA"/>
</dbReference>
<evidence type="ECO:0000313" key="6">
    <source>
        <dbReference type="EMBL" id="SHH96944.1"/>
    </source>
</evidence>
<dbReference type="Pfam" id="PF00005">
    <property type="entry name" value="ABC_tran"/>
    <property type="match status" value="1"/>
</dbReference>
<keyword evidence="7" id="KW-1185">Reference proteome</keyword>
<evidence type="ECO:0000313" key="7">
    <source>
        <dbReference type="Proteomes" id="UP000184447"/>
    </source>
</evidence>
<dbReference type="InterPro" id="IPR003439">
    <property type="entry name" value="ABC_transporter-like_ATP-bd"/>
</dbReference>
<dbReference type="STRING" id="1121316.SAMN02745207_03513"/>
<dbReference type="SMART" id="SM00382">
    <property type="entry name" value="AAA"/>
    <property type="match status" value="1"/>
</dbReference>
<evidence type="ECO:0000256" key="2">
    <source>
        <dbReference type="ARBA" id="ARBA00022448"/>
    </source>
</evidence>
<feature type="domain" description="ABC transporter" evidence="5">
    <location>
        <begin position="2"/>
        <end position="232"/>
    </location>
</feature>
<keyword evidence="3" id="KW-0547">Nucleotide-binding</keyword>
<dbReference type="OrthoDB" id="9804819at2"/>
<organism evidence="6 7">
    <name type="scientific">Clostridium grantii DSM 8605</name>
    <dbReference type="NCBI Taxonomy" id="1121316"/>
    <lineage>
        <taxon>Bacteria</taxon>
        <taxon>Bacillati</taxon>
        <taxon>Bacillota</taxon>
        <taxon>Clostridia</taxon>
        <taxon>Eubacteriales</taxon>
        <taxon>Clostridiaceae</taxon>
        <taxon>Clostridium</taxon>
    </lineage>
</organism>
<comment type="similarity">
    <text evidence="1">Belongs to the ABC transporter superfamily.</text>
</comment>
<name>A0A1M5XBQ8_9CLOT</name>
<accession>A0A1M5XBQ8</accession>
<dbReference type="PANTHER" id="PTHR43335:SF3">
    <property type="entry name" value="ABC TRANSPORTER"/>
    <property type="match status" value="1"/>
</dbReference>
<evidence type="ECO:0000256" key="4">
    <source>
        <dbReference type="ARBA" id="ARBA00022840"/>
    </source>
</evidence>
<dbReference type="InterPro" id="IPR003593">
    <property type="entry name" value="AAA+_ATPase"/>
</dbReference>
<proteinExistence type="inferred from homology"/>
<sequence length="308" mass="34309">MLQIENLYKNYGKFNAVDDLSLNIEEGEIFGFVGPNGAGKTTTMKIICGLLSATKGQVYVNGVDAIKNSKEVKSYIGYMPDFFGVYDDLKVSEYLNFYASIYGITGNESKKVCADLLELIDLSNKKDAYVDSLSRGMKQRLCLARSLVHNPKILILDEPASGMDPRARFHMKEILKNLKDMGKTIIISSHILSELSEICTTIGIIDHGKIVIKGSVDEIMDKVYKNRTIKIKVTSDISKAIRCLKEHSAVDNIIEGENKVDFDFVGNDVDMNNLLKELIKNEVPLVTFSQVDGNLEDIFMRVTNGGEV</sequence>